<proteinExistence type="predicted"/>
<evidence type="ECO:0000313" key="3">
    <source>
        <dbReference type="Proteomes" id="UP001337655"/>
    </source>
</evidence>
<reference evidence="2 3" key="1">
    <citation type="submission" date="2023-08" db="EMBL/GenBank/DDBJ databases">
        <title>Black Yeasts Isolated from many extreme environments.</title>
        <authorList>
            <person name="Coleine C."/>
            <person name="Stajich J.E."/>
            <person name="Selbmann L."/>
        </authorList>
    </citation>
    <scope>NUCLEOTIDE SEQUENCE [LARGE SCALE GENOMIC DNA]</scope>
    <source>
        <strain evidence="2 3">CCFEE 5935</strain>
    </source>
</reference>
<dbReference type="AlphaFoldDB" id="A0AAV9PRC1"/>
<evidence type="ECO:0000259" key="1">
    <source>
        <dbReference type="PROSITE" id="PS50097"/>
    </source>
</evidence>
<dbReference type="PROSITE" id="PS50097">
    <property type="entry name" value="BTB"/>
    <property type="match status" value="1"/>
</dbReference>
<dbReference type="RefSeq" id="XP_064663551.1">
    <property type="nucleotide sequence ID" value="XM_064797317.1"/>
</dbReference>
<dbReference type="EMBL" id="JAVRRT010000001">
    <property type="protein sequence ID" value="KAK5174913.1"/>
    <property type="molecule type" value="Genomic_DNA"/>
</dbReference>
<keyword evidence="3" id="KW-1185">Reference proteome</keyword>
<dbReference type="PANTHER" id="PTHR47843:SF5">
    <property type="entry name" value="BTB_POZ DOMAIN PROTEIN"/>
    <property type="match status" value="1"/>
</dbReference>
<feature type="domain" description="BTB" evidence="1">
    <location>
        <begin position="17"/>
        <end position="79"/>
    </location>
</feature>
<organism evidence="2 3">
    <name type="scientific">Saxophila tyrrhenica</name>
    <dbReference type="NCBI Taxonomy" id="1690608"/>
    <lineage>
        <taxon>Eukaryota</taxon>
        <taxon>Fungi</taxon>
        <taxon>Dikarya</taxon>
        <taxon>Ascomycota</taxon>
        <taxon>Pezizomycotina</taxon>
        <taxon>Dothideomycetes</taxon>
        <taxon>Dothideomycetidae</taxon>
        <taxon>Mycosphaerellales</taxon>
        <taxon>Extremaceae</taxon>
        <taxon>Saxophila</taxon>
    </lineage>
</organism>
<dbReference type="InterPro" id="IPR011333">
    <property type="entry name" value="SKP1/BTB/POZ_sf"/>
</dbReference>
<dbReference type="SUPFAM" id="SSF54695">
    <property type="entry name" value="POZ domain"/>
    <property type="match status" value="1"/>
</dbReference>
<protein>
    <recommendedName>
        <fullName evidence="1">BTB domain-containing protein</fullName>
    </recommendedName>
</protein>
<dbReference type="SMART" id="SM00225">
    <property type="entry name" value="BTB"/>
    <property type="match status" value="1"/>
</dbReference>
<comment type="caution">
    <text evidence="2">The sequence shown here is derived from an EMBL/GenBank/DDBJ whole genome shotgun (WGS) entry which is preliminary data.</text>
</comment>
<dbReference type="PANTHER" id="PTHR47843">
    <property type="entry name" value="BTB DOMAIN-CONTAINING PROTEIN-RELATED"/>
    <property type="match status" value="1"/>
</dbReference>
<name>A0AAV9PRC1_9PEZI</name>
<dbReference type="InterPro" id="IPR000210">
    <property type="entry name" value="BTB/POZ_dom"/>
</dbReference>
<sequence length="264" mass="29600">MAPTIDARNFFDQHEIADTIIKCGTREFKCHRFVLFTASDYFKKLLSPTGRFKEAREGVVVLKGHGPQAVEAVLRYIYSFEYEDIIGKDKIKSTPEYHLSVYAAAHEYQMEKLTAKAFAAMENALSKVQTGIPITNGGYGPNDVFELVKLLAAHKDYHAAFTEKSHELVRKHLAALMTLKTFRAWLEQDNNPALKFVLAAVANPSTVELQICHTCLKVAVDDPALDHQCSYGLAGNYACGRLTIHCGKQMKFTKILVWAMLLRG</sequence>
<dbReference type="Gene3D" id="3.30.710.10">
    <property type="entry name" value="Potassium Channel Kv1.1, Chain A"/>
    <property type="match status" value="1"/>
</dbReference>
<accession>A0AAV9PRC1</accession>
<gene>
    <name evidence="2" type="ORF">LTR77_000049</name>
</gene>
<dbReference type="CDD" id="cd18186">
    <property type="entry name" value="BTB_POZ_ZBTB_KLHL-like"/>
    <property type="match status" value="1"/>
</dbReference>
<dbReference type="Proteomes" id="UP001337655">
    <property type="component" value="Unassembled WGS sequence"/>
</dbReference>
<evidence type="ECO:0000313" key="2">
    <source>
        <dbReference type="EMBL" id="KAK5174913.1"/>
    </source>
</evidence>
<dbReference type="Pfam" id="PF00651">
    <property type="entry name" value="BTB"/>
    <property type="match status" value="1"/>
</dbReference>
<dbReference type="GeneID" id="89921401"/>